<feature type="active site" description="Nucleophile" evidence="4">
    <location>
        <position position="47"/>
    </location>
</feature>
<dbReference type="Gene3D" id="3.40.1090.10">
    <property type="entry name" value="Cytosolic phospholipase A2 catalytic domain"/>
    <property type="match status" value="2"/>
</dbReference>
<dbReference type="GO" id="GO:0016042">
    <property type="term" value="P:lipid catabolic process"/>
    <property type="evidence" value="ECO:0007669"/>
    <property type="project" value="UniProtKB-UniRule"/>
</dbReference>
<proteinExistence type="predicted"/>
<feature type="short sequence motif" description="GXSXG" evidence="4">
    <location>
        <begin position="45"/>
        <end position="49"/>
    </location>
</feature>
<dbReference type="Gene3D" id="3.10.450.50">
    <property type="match status" value="1"/>
</dbReference>
<feature type="domain" description="PNPLA" evidence="5">
    <location>
        <begin position="10"/>
        <end position="212"/>
    </location>
</feature>
<evidence type="ECO:0000313" key="7">
    <source>
        <dbReference type="Proteomes" id="UP000306985"/>
    </source>
</evidence>
<dbReference type="InterPro" id="IPR037401">
    <property type="entry name" value="SnoaL-like"/>
</dbReference>
<dbReference type="InterPro" id="IPR050301">
    <property type="entry name" value="NTE"/>
</dbReference>
<dbReference type="AlphaFoldDB" id="A0A4U6QN11"/>
<dbReference type="PANTHER" id="PTHR14226">
    <property type="entry name" value="NEUROPATHY TARGET ESTERASE/SWISS CHEESE D.MELANOGASTER"/>
    <property type="match status" value="1"/>
</dbReference>
<dbReference type="Pfam" id="PF12680">
    <property type="entry name" value="SnoaL_2"/>
    <property type="match status" value="1"/>
</dbReference>
<dbReference type="InterPro" id="IPR016035">
    <property type="entry name" value="Acyl_Trfase/lysoPLipase"/>
</dbReference>
<evidence type="ECO:0000256" key="4">
    <source>
        <dbReference type="PROSITE-ProRule" id="PRU01161"/>
    </source>
</evidence>
<evidence type="ECO:0000259" key="5">
    <source>
        <dbReference type="PROSITE" id="PS51635"/>
    </source>
</evidence>
<reference evidence="6 7" key="1">
    <citation type="submission" date="2019-05" db="EMBL/GenBank/DDBJ databases">
        <title>Nakamurella sp. N5BH11, whole genome shotgun sequence.</title>
        <authorList>
            <person name="Tuo L."/>
        </authorList>
    </citation>
    <scope>NUCLEOTIDE SEQUENCE [LARGE SCALE GENOMIC DNA]</scope>
    <source>
        <strain evidence="6 7">N5BH11</strain>
    </source>
</reference>
<dbReference type="PROSITE" id="PS51635">
    <property type="entry name" value="PNPLA"/>
    <property type="match status" value="1"/>
</dbReference>
<evidence type="ECO:0000313" key="6">
    <source>
        <dbReference type="EMBL" id="TKV62060.1"/>
    </source>
</evidence>
<comment type="caution">
    <text evidence="4">Lacks conserved residue(s) required for the propagation of feature annotation.</text>
</comment>
<dbReference type="SUPFAM" id="SSF52151">
    <property type="entry name" value="FabD/lysophospholipase-like"/>
    <property type="match status" value="1"/>
</dbReference>
<dbReference type="PANTHER" id="PTHR14226:SF78">
    <property type="entry name" value="SLR0060 PROTEIN"/>
    <property type="match status" value="1"/>
</dbReference>
<accession>A0A4U6QN11</accession>
<dbReference type="InterPro" id="IPR002641">
    <property type="entry name" value="PNPLA_dom"/>
</dbReference>
<keyword evidence="7" id="KW-1185">Reference proteome</keyword>
<evidence type="ECO:0000256" key="2">
    <source>
        <dbReference type="ARBA" id="ARBA00022963"/>
    </source>
</evidence>
<name>A0A4U6QN11_9ACTN</name>
<keyword evidence="3 4" id="KW-0443">Lipid metabolism</keyword>
<sequence length="431" mass="47155">MGDQRPRVAIACQGGGSHTAFTAGVLSRLLEPDAQSRIEVTGISGTSGGAICALLAWSALVDGDPSVAGQRLRGFWADNAARSPGEAFVNAFVQWSAKAADYIAFPALSPYQNPGADAAERMLRGLIDQHVDVADLNRRAEALGTGAPHLLLGAVDVLSGAFKAFDSRRGEISTDAVLASAAIPTLFRSIDVAGRKYWDGLFSQNPPIRDLLDDHPDEVWVIQINPSARDDEPESVAAIADRRNELAGNLSLYQELAFIERIDRLVEQGVITDPRYKRMTVRVLEMERPRSSRQRGYASKLNRSPAFLDELIELGVRQAGDFLLARRFEDAWARGDAEQMLEFFADDCEVSTTAPFRELAATRNRASVEDLVTERVRTNVAIDFTRKQIARETVSWRVRATSPDTGEVRSGLAEVTFADGKVVRFALGPVR</sequence>
<dbReference type="GO" id="GO:0016787">
    <property type="term" value="F:hydrolase activity"/>
    <property type="evidence" value="ECO:0007669"/>
    <property type="project" value="UniProtKB-UniRule"/>
</dbReference>
<keyword evidence="1 4" id="KW-0378">Hydrolase</keyword>
<dbReference type="InterPro" id="IPR032710">
    <property type="entry name" value="NTF2-like_dom_sf"/>
</dbReference>
<organism evidence="6 7">
    <name type="scientific">Nakamurella flava</name>
    <dbReference type="NCBI Taxonomy" id="2576308"/>
    <lineage>
        <taxon>Bacteria</taxon>
        <taxon>Bacillati</taxon>
        <taxon>Actinomycetota</taxon>
        <taxon>Actinomycetes</taxon>
        <taxon>Nakamurellales</taxon>
        <taxon>Nakamurellaceae</taxon>
        <taxon>Nakamurella</taxon>
    </lineage>
</organism>
<dbReference type="EMBL" id="SZZH01000001">
    <property type="protein sequence ID" value="TKV62060.1"/>
    <property type="molecule type" value="Genomic_DNA"/>
</dbReference>
<feature type="active site" description="Proton acceptor" evidence="4">
    <location>
        <position position="199"/>
    </location>
</feature>
<protein>
    <submittedName>
        <fullName evidence="6">Patatin</fullName>
    </submittedName>
</protein>
<evidence type="ECO:0000256" key="1">
    <source>
        <dbReference type="ARBA" id="ARBA00022801"/>
    </source>
</evidence>
<dbReference type="OrthoDB" id="2339873at2"/>
<comment type="caution">
    <text evidence="6">The sequence shown here is derived from an EMBL/GenBank/DDBJ whole genome shotgun (WGS) entry which is preliminary data.</text>
</comment>
<evidence type="ECO:0000256" key="3">
    <source>
        <dbReference type="ARBA" id="ARBA00023098"/>
    </source>
</evidence>
<gene>
    <name evidence="6" type="ORF">FDO65_01085</name>
</gene>
<dbReference type="Proteomes" id="UP000306985">
    <property type="component" value="Unassembled WGS sequence"/>
</dbReference>
<dbReference type="SUPFAM" id="SSF54427">
    <property type="entry name" value="NTF2-like"/>
    <property type="match status" value="1"/>
</dbReference>
<dbReference type="Pfam" id="PF01734">
    <property type="entry name" value="Patatin"/>
    <property type="match status" value="1"/>
</dbReference>
<keyword evidence="2 4" id="KW-0442">Lipid degradation</keyword>